<gene>
    <name evidence="8" type="ORF">NT2_02_05730</name>
</gene>
<dbReference type="PANTHER" id="PTHR43161">
    <property type="entry name" value="SORBITOL DEHYDROGENASE"/>
    <property type="match status" value="1"/>
</dbReference>
<accession>U2ZSZ0</accession>
<dbReference type="AlphaFoldDB" id="U2ZSZ0"/>
<dbReference type="EMBL" id="BASZ01000002">
    <property type="protein sequence ID" value="GAD48489.1"/>
    <property type="molecule type" value="Genomic_DNA"/>
</dbReference>
<organism evidence="8 9">
    <name type="scientific">Caenibius tardaugens NBRC 16725</name>
    <dbReference type="NCBI Taxonomy" id="1219035"/>
    <lineage>
        <taxon>Bacteria</taxon>
        <taxon>Pseudomonadati</taxon>
        <taxon>Pseudomonadota</taxon>
        <taxon>Alphaproteobacteria</taxon>
        <taxon>Sphingomonadales</taxon>
        <taxon>Erythrobacteraceae</taxon>
        <taxon>Caenibius</taxon>
    </lineage>
</organism>
<evidence type="ECO:0000259" key="7">
    <source>
        <dbReference type="SMART" id="SM00829"/>
    </source>
</evidence>
<keyword evidence="5" id="KW-0560">Oxidoreductase</keyword>
<sequence length="345" mass="36144">MGATMQLARVHGPGDVRLDTVAIPEPGPGEAVVRVAACGICGSDLGYIAQGSLGGGPLSEPLAIGHEFAGDVVAVGANVEGVAPGMRVAVNPDDGYIGGGAPEGAMGDFILVRQARIGSTLYPLADHVDYGEAALAEPLSVALHGLRLTDVQPHHKVAVLGAGPIGLCAVAMLRHLGCKDIAIFDRVDTRLERATALGAGLAVNTAQESISDALCRFHGEGDRFGARFAETDVFVDCVGVEAVLQEVIQIAKYKAKIAVIALYKKPATLDLFKLMANEILITGSIADDRKPEFAEALEMVARGEQDLTPMISHRIDFSQFTEALAIARDAEKSAKVMLTFNQEPA</sequence>
<dbReference type="InterPro" id="IPR011032">
    <property type="entry name" value="GroES-like_sf"/>
</dbReference>
<dbReference type="InterPro" id="IPR013154">
    <property type="entry name" value="ADH-like_N"/>
</dbReference>
<dbReference type="InterPro" id="IPR020843">
    <property type="entry name" value="ER"/>
</dbReference>
<protein>
    <submittedName>
        <fullName evidence="8">Putative 2,3-butanediol dehydrogenase</fullName>
    </submittedName>
</protein>
<reference evidence="8 9" key="1">
    <citation type="submission" date="2013-09" db="EMBL/GenBank/DDBJ databases">
        <title>Whole genome shotgun sequence of Novosphingobium tardaugens NBRC 16725.</title>
        <authorList>
            <person name="Isaki S."/>
            <person name="Hosoyama A."/>
            <person name="Tsuchikane K."/>
            <person name="Katsumata H."/>
            <person name="Ando Y."/>
            <person name="Yamazaki S."/>
            <person name="Fujita N."/>
        </authorList>
    </citation>
    <scope>NUCLEOTIDE SEQUENCE [LARGE SCALE GENOMIC DNA]</scope>
    <source>
        <strain evidence="8 9">NBRC 16725</strain>
    </source>
</reference>
<feature type="domain" description="Enoyl reductase (ER)" evidence="7">
    <location>
        <begin position="12"/>
        <end position="338"/>
    </location>
</feature>
<keyword evidence="9" id="KW-1185">Reference proteome</keyword>
<comment type="similarity">
    <text evidence="2 6">Belongs to the zinc-containing alcohol dehydrogenase family.</text>
</comment>
<keyword evidence="3 6" id="KW-0479">Metal-binding</keyword>
<dbReference type="GO" id="GO:0016616">
    <property type="term" value="F:oxidoreductase activity, acting on the CH-OH group of donors, NAD or NADP as acceptor"/>
    <property type="evidence" value="ECO:0007669"/>
    <property type="project" value="UniProtKB-ARBA"/>
</dbReference>
<dbReference type="Proteomes" id="UP000016568">
    <property type="component" value="Unassembled WGS sequence"/>
</dbReference>
<evidence type="ECO:0000313" key="9">
    <source>
        <dbReference type="Proteomes" id="UP000016568"/>
    </source>
</evidence>
<evidence type="ECO:0000313" key="8">
    <source>
        <dbReference type="EMBL" id="GAD48489.1"/>
    </source>
</evidence>
<evidence type="ECO:0000256" key="4">
    <source>
        <dbReference type="ARBA" id="ARBA00022833"/>
    </source>
</evidence>
<dbReference type="Gene3D" id="3.40.50.720">
    <property type="entry name" value="NAD(P)-binding Rossmann-like Domain"/>
    <property type="match status" value="1"/>
</dbReference>
<proteinExistence type="inferred from homology"/>
<dbReference type="PROSITE" id="PS00059">
    <property type="entry name" value="ADH_ZINC"/>
    <property type="match status" value="1"/>
</dbReference>
<dbReference type="InterPro" id="IPR013149">
    <property type="entry name" value="ADH-like_C"/>
</dbReference>
<dbReference type="Gene3D" id="3.90.180.10">
    <property type="entry name" value="Medium-chain alcohol dehydrogenases, catalytic domain"/>
    <property type="match status" value="2"/>
</dbReference>
<dbReference type="GO" id="GO:0008270">
    <property type="term" value="F:zinc ion binding"/>
    <property type="evidence" value="ECO:0007669"/>
    <property type="project" value="InterPro"/>
</dbReference>
<dbReference type="Pfam" id="PF08240">
    <property type="entry name" value="ADH_N"/>
    <property type="match status" value="1"/>
</dbReference>
<comment type="caution">
    <text evidence="8">The sequence shown here is derived from an EMBL/GenBank/DDBJ whole genome shotgun (WGS) entry which is preliminary data.</text>
</comment>
<dbReference type="SUPFAM" id="SSF51735">
    <property type="entry name" value="NAD(P)-binding Rossmann-fold domains"/>
    <property type="match status" value="1"/>
</dbReference>
<comment type="cofactor">
    <cofactor evidence="1 6">
        <name>Zn(2+)</name>
        <dbReference type="ChEBI" id="CHEBI:29105"/>
    </cofactor>
</comment>
<name>U2ZSZ0_9SPHN</name>
<evidence type="ECO:0000256" key="1">
    <source>
        <dbReference type="ARBA" id="ARBA00001947"/>
    </source>
</evidence>
<dbReference type="SUPFAM" id="SSF50129">
    <property type="entry name" value="GroES-like"/>
    <property type="match status" value="1"/>
</dbReference>
<dbReference type="PANTHER" id="PTHR43161:SF23">
    <property type="entry name" value="(R,R)-BUTANEDIOL DEHYDROGENASE-RELATED"/>
    <property type="match status" value="1"/>
</dbReference>
<dbReference type="eggNOG" id="COG1063">
    <property type="taxonomic scope" value="Bacteria"/>
</dbReference>
<keyword evidence="4 6" id="KW-0862">Zinc</keyword>
<evidence type="ECO:0000256" key="3">
    <source>
        <dbReference type="ARBA" id="ARBA00022723"/>
    </source>
</evidence>
<dbReference type="InterPro" id="IPR002328">
    <property type="entry name" value="ADH_Zn_CS"/>
</dbReference>
<evidence type="ECO:0000256" key="6">
    <source>
        <dbReference type="RuleBase" id="RU361277"/>
    </source>
</evidence>
<dbReference type="Pfam" id="PF00107">
    <property type="entry name" value="ADH_zinc_N"/>
    <property type="match status" value="1"/>
</dbReference>
<dbReference type="InterPro" id="IPR036291">
    <property type="entry name" value="NAD(P)-bd_dom_sf"/>
</dbReference>
<evidence type="ECO:0000256" key="2">
    <source>
        <dbReference type="ARBA" id="ARBA00008072"/>
    </source>
</evidence>
<evidence type="ECO:0000256" key="5">
    <source>
        <dbReference type="ARBA" id="ARBA00023002"/>
    </source>
</evidence>
<dbReference type="SMART" id="SM00829">
    <property type="entry name" value="PKS_ER"/>
    <property type="match status" value="1"/>
</dbReference>